<evidence type="ECO:0000256" key="2">
    <source>
        <dbReference type="ARBA" id="ARBA00022692"/>
    </source>
</evidence>
<evidence type="ECO:0000256" key="4">
    <source>
        <dbReference type="ARBA" id="ARBA00023136"/>
    </source>
</evidence>
<dbReference type="Pfam" id="PF00092">
    <property type="entry name" value="VWA"/>
    <property type="match status" value="1"/>
</dbReference>
<evidence type="ECO:0000256" key="1">
    <source>
        <dbReference type="ARBA" id="ARBA00022475"/>
    </source>
</evidence>
<evidence type="ECO:0000256" key="3">
    <source>
        <dbReference type="ARBA" id="ARBA00022989"/>
    </source>
</evidence>
<evidence type="ECO:0000256" key="5">
    <source>
        <dbReference type="SAM" id="Phobius"/>
    </source>
</evidence>
<protein>
    <recommendedName>
        <fullName evidence="6">VWFA domain-containing protein</fullName>
    </recommendedName>
</protein>
<dbReference type="EMBL" id="MNYI01000213">
    <property type="protein sequence ID" value="OIP37352.1"/>
    <property type="molecule type" value="Genomic_DNA"/>
</dbReference>
<feature type="transmembrane region" description="Helical" evidence="5">
    <location>
        <begin position="305"/>
        <end position="327"/>
    </location>
</feature>
<evidence type="ECO:0000259" key="6">
    <source>
        <dbReference type="PROSITE" id="PS50234"/>
    </source>
</evidence>
<gene>
    <name evidence="7" type="ORF">AUJ95_08255</name>
</gene>
<organism evidence="7 8">
    <name type="scientific">Candidatus Desantisbacteria bacterium CG2_30_40_21</name>
    <dbReference type="NCBI Taxonomy" id="1817895"/>
    <lineage>
        <taxon>Bacteria</taxon>
        <taxon>Candidatus Desantisiibacteriota</taxon>
    </lineage>
</organism>
<dbReference type="PROSITE" id="PS50234">
    <property type="entry name" value="VWFA"/>
    <property type="match status" value="1"/>
</dbReference>
<dbReference type="PANTHER" id="PTHR22550:SF5">
    <property type="entry name" value="LEUCINE ZIPPER PROTEIN 4"/>
    <property type="match status" value="1"/>
</dbReference>
<keyword evidence="2 5" id="KW-0812">Transmembrane</keyword>
<reference evidence="7 8" key="1">
    <citation type="journal article" date="2016" name="Environ. Microbiol.">
        <title>Genomic resolution of a cold subsurface aquifer community provides metabolic insights for novel microbes adapted to high CO concentrations.</title>
        <authorList>
            <person name="Probst A.J."/>
            <person name="Castelle C.J."/>
            <person name="Singh A."/>
            <person name="Brown C.T."/>
            <person name="Anantharaman K."/>
            <person name="Sharon I."/>
            <person name="Hug L.A."/>
            <person name="Burstein D."/>
            <person name="Emerson J.B."/>
            <person name="Thomas B.C."/>
            <person name="Banfield J.F."/>
        </authorList>
    </citation>
    <scope>NUCLEOTIDE SEQUENCE [LARGE SCALE GENOMIC DNA]</scope>
    <source>
        <strain evidence="7">CG2_30_40_21</strain>
    </source>
</reference>
<dbReference type="SMART" id="SM00327">
    <property type="entry name" value="VWA"/>
    <property type="match status" value="1"/>
</dbReference>
<dbReference type="CDD" id="cd01467">
    <property type="entry name" value="vWA_BatA_type"/>
    <property type="match status" value="1"/>
</dbReference>
<dbReference type="Proteomes" id="UP000183085">
    <property type="component" value="Unassembled WGS sequence"/>
</dbReference>
<proteinExistence type="predicted"/>
<comment type="caution">
    <text evidence="7">The sequence shown here is derived from an EMBL/GenBank/DDBJ whole genome shotgun (WGS) entry which is preliminary data.</text>
</comment>
<dbReference type="InterPro" id="IPR036465">
    <property type="entry name" value="vWFA_dom_sf"/>
</dbReference>
<keyword evidence="1" id="KW-1003">Cell membrane</keyword>
<dbReference type="Gene3D" id="3.40.50.410">
    <property type="entry name" value="von Willebrand factor, type A domain"/>
    <property type="match status" value="1"/>
</dbReference>
<accession>A0A1J5E3T3</accession>
<dbReference type="InterPro" id="IPR050768">
    <property type="entry name" value="UPF0353/GerABKA_families"/>
</dbReference>
<dbReference type="PANTHER" id="PTHR22550">
    <property type="entry name" value="SPORE GERMINATION PROTEIN"/>
    <property type="match status" value="1"/>
</dbReference>
<keyword evidence="3 5" id="KW-1133">Transmembrane helix</keyword>
<keyword evidence="4 5" id="KW-0472">Membrane</keyword>
<feature type="domain" description="VWFA" evidence="6">
    <location>
        <begin position="86"/>
        <end position="285"/>
    </location>
</feature>
<name>A0A1J5E3T3_9BACT</name>
<evidence type="ECO:0000313" key="7">
    <source>
        <dbReference type="EMBL" id="OIP37352.1"/>
    </source>
</evidence>
<dbReference type="SUPFAM" id="SSF53300">
    <property type="entry name" value="vWA-like"/>
    <property type="match status" value="1"/>
</dbReference>
<dbReference type="STRING" id="1817895.AUJ95_08255"/>
<evidence type="ECO:0000313" key="8">
    <source>
        <dbReference type="Proteomes" id="UP000183085"/>
    </source>
</evidence>
<dbReference type="InterPro" id="IPR033881">
    <property type="entry name" value="vWA_BatA_type"/>
</dbReference>
<sequence length="331" mass="36903">MHFATPYWAILLLLLIYLWKLKTRQKPATIPHPDIIRKLGNAGKRARFKVILPKVLRITAMTLLVMALMRLQAGFVADSQNKSGVDIMVALDVSSSMTAEDFRPNRISAAKRVLMDFINLRQNDRIGLIVFGSQSYLQCPLTNDHKTLRSFLKCVKIGMAEDGTAIGMAMANAVKRLRDSQAKTRLILLLTDGENNAGAIDPETAAKLAATYNIKVYAIGIGNPDGAPIAVIDSLGRKVYLRNPNGSLFLTKMNDEGLKKIAQITDGGYYLASDSEKLSTVIHTIDKLKKTGYKAKLPLVFEERYMFFALPAFLFLLAEFFIVRFYLRALP</sequence>
<dbReference type="AlphaFoldDB" id="A0A1J5E3T3"/>
<feature type="transmembrane region" description="Helical" evidence="5">
    <location>
        <begin position="55"/>
        <end position="73"/>
    </location>
</feature>
<feature type="transmembrane region" description="Helical" evidence="5">
    <location>
        <begin position="6"/>
        <end position="21"/>
    </location>
</feature>
<dbReference type="InterPro" id="IPR002035">
    <property type="entry name" value="VWF_A"/>
</dbReference>